<dbReference type="Proteomes" id="UP000295361">
    <property type="component" value="Unassembled WGS sequence"/>
</dbReference>
<dbReference type="Gene3D" id="3.30.565.10">
    <property type="entry name" value="Histidine kinase-like ATPase, C-terminal domain"/>
    <property type="match status" value="1"/>
</dbReference>
<dbReference type="OrthoDB" id="1778336at2"/>
<gene>
    <name evidence="3" type="ORF">DES47_11522</name>
</gene>
<evidence type="ECO:0000259" key="2">
    <source>
        <dbReference type="Pfam" id="PF14213"/>
    </source>
</evidence>
<dbReference type="GO" id="GO:0016301">
    <property type="term" value="F:kinase activity"/>
    <property type="evidence" value="ECO:0007669"/>
    <property type="project" value="UniProtKB-KW"/>
</dbReference>
<feature type="domain" description="Histidine kinase/HSP90-like ATPase" evidence="1">
    <location>
        <begin position="86"/>
        <end position="198"/>
    </location>
</feature>
<evidence type="ECO:0000259" key="1">
    <source>
        <dbReference type="Pfam" id="PF13581"/>
    </source>
</evidence>
<dbReference type="InterPro" id="IPR003594">
    <property type="entry name" value="HATPase_dom"/>
</dbReference>
<dbReference type="Pfam" id="PF14213">
    <property type="entry name" value="DUF4325"/>
    <property type="match status" value="1"/>
</dbReference>
<protein>
    <submittedName>
        <fullName evidence="3">Histidine kinase-like protein</fullName>
    </submittedName>
</protein>
<keyword evidence="4" id="KW-1185">Reference proteome</keyword>
<feature type="domain" description="DUF4325" evidence="2">
    <location>
        <begin position="276"/>
        <end position="327"/>
    </location>
</feature>
<comment type="caution">
    <text evidence="3">The sequence shown here is derived from an EMBL/GenBank/DDBJ whole genome shotgun (WGS) entry which is preliminary data.</text>
</comment>
<dbReference type="AlphaFoldDB" id="A0A4R6QDR8"/>
<dbReference type="InParanoid" id="A0A4R6QDR8"/>
<dbReference type="InterPro" id="IPR036890">
    <property type="entry name" value="HATPase_C_sf"/>
</dbReference>
<keyword evidence="3" id="KW-0418">Kinase</keyword>
<dbReference type="SUPFAM" id="SSF55874">
    <property type="entry name" value="ATPase domain of HSP90 chaperone/DNA topoisomerase II/histidine kinase"/>
    <property type="match status" value="1"/>
</dbReference>
<accession>A0A4R6QDR8</accession>
<dbReference type="Pfam" id="PF13581">
    <property type="entry name" value="HATPase_c_2"/>
    <property type="match status" value="1"/>
</dbReference>
<keyword evidence="3" id="KW-0808">Transferase</keyword>
<sequence>MARVDLAAVTQWITVAVQQFPGDLATQVAERQGVTRATAQKTLKRLIELQWLVRKGTPRKPIYEPGLLRQVVRRYPLEGLDEDVPWARDFAPHFALSDEVFRLAQHAFTELLNNAVDHSEGTSVTVSMRQTGSHLQLLVSDDGRGVFNKINEVFKIDDPAMAMLELSKGKLTSQPERHTGRGLFFTAKMADVFDLHANETAYQHREWEEGLWQRGRPVCRSGTSVFVAFGLESRRSVDEVLRRFSVDGKGYDFERTLVPLKLLLEGHSGLESRSQAKRVGARLQQFKRADLDFDGVNDVGHAFADELFRVFARQHPQLRLVPLNMGPRVAALVQTIIEAS</sequence>
<organism evidence="3 4">
    <name type="scientific">Roseateles toxinivorans</name>
    <dbReference type="NCBI Taxonomy" id="270368"/>
    <lineage>
        <taxon>Bacteria</taxon>
        <taxon>Pseudomonadati</taxon>
        <taxon>Pseudomonadota</taxon>
        <taxon>Betaproteobacteria</taxon>
        <taxon>Burkholderiales</taxon>
        <taxon>Sphaerotilaceae</taxon>
        <taxon>Roseateles</taxon>
    </lineage>
</organism>
<evidence type="ECO:0000313" key="3">
    <source>
        <dbReference type="EMBL" id="TDP60601.1"/>
    </source>
</evidence>
<reference evidence="3 4" key="1">
    <citation type="submission" date="2019-03" db="EMBL/GenBank/DDBJ databases">
        <title>Genomic Encyclopedia of Type Strains, Phase IV (KMG-IV): sequencing the most valuable type-strain genomes for metagenomic binning, comparative biology and taxonomic classification.</title>
        <authorList>
            <person name="Goeker M."/>
        </authorList>
    </citation>
    <scope>NUCLEOTIDE SEQUENCE [LARGE SCALE GENOMIC DNA]</scope>
    <source>
        <strain evidence="3 4">DSM 16998</strain>
    </source>
</reference>
<dbReference type="InterPro" id="IPR025474">
    <property type="entry name" value="DUF4325"/>
</dbReference>
<name>A0A4R6QDR8_9BURK</name>
<dbReference type="RefSeq" id="WP_133703842.1">
    <property type="nucleotide sequence ID" value="NZ_SNXS01000015.1"/>
</dbReference>
<proteinExistence type="predicted"/>
<dbReference type="EMBL" id="SNXS01000015">
    <property type="protein sequence ID" value="TDP60601.1"/>
    <property type="molecule type" value="Genomic_DNA"/>
</dbReference>
<evidence type="ECO:0000313" key="4">
    <source>
        <dbReference type="Proteomes" id="UP000295361"/>
    </source>
</evidence>